<keyword evidence="4 9" id="KW-0210">Decarboxylase</keyword>
<feature type="binding site" evidence="9 11">
    <location>
        <position position="221"/>
    </location>
    <ligand>
        <name>substrate</name>
    </ligand>
</feature>
<evidence type="ECO:0000256" key="11">
    <source>
        <dbReference type="PIRSR" id="PIRSR614732-2"/>
    </source>
</evidence>
<evidence type="ECO:0000256" key="4">
    <source>
        <dbReference type="ARBA" id="ARBA00022793"/>
    </source>
</evidence>
<reference evidence="15" key="1">
    <citation type="submission" date="2016-08" db="EMBL/GenBank/DDBJ databases">
        <authorList>
            <person name="Holder M.E."/>
            <person name="Ajami N.J."/>
            <person name="Petrosino J.F."/>
        </authorList>
    </citation>
    <scope>NUCLEOTIDE SEQUENCE [LARGE SCALE GENOMIC DNA]</scope>
    <source>
        <strain evidence="15">F0677</strain>
    </source>
</reference>
<dbReference type="PROSITE" id="PS00156">
    <property type="entry name" value="OMPDECASE"/>
    <property type="match status" value="1"/>
</dbReference>
<feature type="binding site" evidence="9 11">
    <location>
        <position position="192"/>
    </location>
    <ligand>
        <name>substrate</name>
    </ligand>
</feature>
<dbReference type="GO" id="GO:0005829">
    <property type="term" value="C:cytosol"/>
    <property type="evidence" value="ECO:0007669"/>
    <property type="project" value="TreeGrafter"/>
</dbReference>
<dbReference type="GO" id="GO:0006207">
    <property type="term" value="P:'de novo' pyrimidine nucleobase biosynthetic process"/>
    <property type="evidence" value="ECO:0007669"/>
    <property type="project" value="InterPro"/>
</dbReference>
<dbReference type="RefSeq" id="WP_069176875.1">
    <property type="nucleotide sequence ID" value="NZ_CP017037.1"/>
</dbReference>
<dbReference type="InterPro" id="IPR018089">
    <property type="entry name" value="OMPdecase_AS"/>
</dbReference>
<feature type="binding site" evidence="9 11">
    <location>
        <position position="40"/>
    </location>
    <ligand>
        <name>substrate</name>
    </ligand>
</feature>
<keyword evidence="6 9" id="KW-0456">Lyase</keyword>
<evidence type="ECO:0000313" key="15">
    <source>
        <dbReference type="Proteomes" id="UP000094757"/>
    </source>
</evidence>
<dbReference type="UniPathway" id="UPA00070">
    <property type="reaction ID" value="UER00120"/>
</dbReference>
<feature type="active site" description="For OMPdecase activity" evidence="10">
    <location>
        <position position="69"/>
    </location>
</feature>
<dbReference type="InterPro" id="IPR001754">
    <property type="entry name" value="OMPdeCOase_dom"/>
</dbReference>
<gene>
    <name evidence="9" type="primary">pyrF</name>
    <name evidence="14" type="ORF">BCB69_02070</name>
</gene>
<comment type="function">
    <text evidence="1 9">Catalyzes the decarboxylation of orotidine 5'-monophosphate (OMP) to uridine 5'-monophosphate (UMP).</text>
</comment>
<feature type="domain" description="Orotidine 5'-phosphate decarboxylase" evidence="13">
    <location>
        <begin position="12"/>
        <end position="237"/>
    </location>
</feature>
<dbReference type="InterPro" id="IPR013785">
    <property type="entry name" value="Aldolase_TIM"/>
</dbReference>
<sequence>MSNLTNIKKEDRIIVALDVNTFDKMKDITLMLGDSVFFYKVGMELFYSAGNQTVAYLKEAGKKVFLDLKLHDIPNTVEKSIAALTELGVDLITIHASGGRAMMEAAVRGATMTAEKLKINRPKILAVTILTSFDEKGWEEVGGKTPIKQQVLHLAQLAKGAGVDGVVASPQEAKSIRQVCGETFEIVTPGIRPAFAQVNDQKRIATPAQALSDGASRLVIGRPITKAENPQMAVQCILEEIRGN</sequence>
<evidence type="ECO:0000256" key="10">
    <source>
        <dbReference type="PIRSR" id="PIRSR614732-1"/>
    </source>
</evidence>
<evidence type="ECO:0000256" key="3">
    <source>
        <dbReference type="ARBA" id="ARBA00011738"/>
    </source>
</evidence>
<comment type="subunit">
    <text evidence="3 9">Homodimer.</text>
</comment>
<dbReference type="FunFam" id="3.20.20.70:FF:000015">
    <property type="entry name" value="Orotidine 5'-phosphate decarboxylase"/>
    <property type="match status" value="1"/>
</dbReference>
<proteinExistence type="inferred from homology"/>
<evidence type="ECO:0000256" key="6">
    <source>
        <dbReference type="ARBA" id="ARBA00023239"/>
    </source>
</evidence>
<dbReference type="PANTHER" id="PTHR32119:SF2">
    <property type="entry name" value="OROTIDINE 5'-PHOSPHATE DECARBOXYLASE"/>
    <property type="match status" value="1"/>
</dbReference>
<evidence type="ECO:0000256" key="9">
    <source>
        <dbReference type="HAMAP-Rule" id="MF_01200"/>
    </source>
</evidence>
<evidence type="ECO:0000256" key="12">
    <source>
        <dbReference type="RuleBase" id="RU000512"/>
    </source>
</evidence>
<feature type="binding site" evidence="9 11">
    <location>
        <position position="131"/>
    </location>
    <ligand>
        <name>substrate</name>
    </ligand>
</feature>
<dbReference type="PANTHER" id="PTHR32119">
    <property type="entry name" value="OROTIDINE 5'-PHOSPHATE DECARBOXYLASE"/>
    <property type="match status" value="1"/>
</dbReference>
<feature type="binding site" evidence="9 11">
    <location>
        <position position="201"/>
    </location>
    <ligand>
        <name>substrate</name>
    </ligand>
</feature>
<dbReference type="AlphaFoldDB" id="A0A1B3WD46"/>
<dbReference type="Proteomes" id="UP000094757">
    <property type="component" value="Chromosome"/>
</dbReference>
<feature type="active site" description="For OMPdecase activity" evidence="10">
    <location>
        <position position="72"/>
    </location>
</feature>
<dbReference type="EMBL" id="CP017037">
    <property type="protein sequence ID" value="AOH38867.1"/>
    <property type="molecule type" value="Genomic_DNA"/>
</dbReference>
<evidence type="ECO:0000256" key="8">
    <source>
        <dbReference type="ARBA" id="ARBA00061012"/>
    </source>
</evidence>
<feature type="binding site" evidence="9 11">
    <location>
        <position position="18"/>
    </location>
    <ligand>
        <name>substrate</name>
    </ligand>
</feature>
<evidence type="ECO:0000256" key="7">
    <source>
        <dbReference type="ARBA" id="ARBA00049157"/>
    </source>
</evidence>
<dbReference type="HAMAP" id="MF_01200_B">
    <property type="entry name" value="OMPdecase_type1_B"/>
    <property type="match status" value="1"/>
</dbReference>
<feature type="binding site" evidence="9">
    <location>
        <begin position="67"/>
        <end position="76"/>
    </location>
    <ligand>
        <name>substrate</name>
    </ligand>
</feature>
<dbReference type="InterPro" id="IPR014732">
    <property type="entry name" value="OMPdecase"/>
</dbReference>
<comment type="similarity">
    <text evidence="8 9">Belongs to the OMP decarboxylase family. Type 1 subfamily.</text>
</comment>
<organism evidence="14 15">
    <name type="scientific">Dialister pneumosintes</name>
    <dbReference type="NCBI Taxonomy" id="39950"/>
    <lineage>
        <taxon>Bacteria</taxon>
        <taxon>Bacillati</taxon>
        <taxon>Bacillota</taxon>
        <taxon>Negativicutes</taxon>
        <taxon>Veillonellales</taxon>
        <taxon>Veillonellaceae</taxon>
        <taxon>Dialister</taxon>
    </lineage>
</organism>
<dbReference type="KEGG" id="dpn:BCB69_02070"/>
<feature type="active site" description="For OMPdecase activity" evidence="10">
    <location>
        <position position="67"/>
    </location>
</feature>
<dbReference type="EC" id="4.1.1.23" evidence="9"/>
<dbReference type="Pfam" id="PF00215">
    <property type="entry name" value="OMPdecase"/>
    <property type="match status" value="1"/>
</dbReference>
<accession>A0A1B3WD46</accession>
<dbReference type="GO" id="GO:0004590">
    <property type="term" value="F:orotidine-5'-phosphate decarboxylase activity"/>
    <property type="evidence" value="ECO:0007669"/>
    <property type="project" value="UniProtKB-UniRule"/>
</dbReference>
<name>A0A1B3WD46_9FIRM</name>
<evidence type="ECO:0000256" key="2">
    <source>
        <dbReference type="ARBA" id="ARBA00004861"/>
    </source>
</evidence>
<feature type="binding site" evidence="9 11">
    <location>
        <position position="222"/>
    </location>
    <ligand>
        <name>substrate</name>
    </ligand>
</feature>
<dbReference type="SMART" id="SM00934">
    <property type="entry name" value="OMPdecase"/>
    <property type="match status" value="1"/>
</dbReference>
<dbReference type="CDD" id="cd04725">
    <property type="entry name" value="OMP_decarboxylase_like"/>
    <property type="match status" value="1"/>
</dbReference>
<feature type="active site" description="Proton donor" evidence="9">
    <location>
        <position position="69"/>
    </location>
</feature>
<keyword evidence="5 9" id="KW-0665">Pyrimidine biosynthesis</keyword>
<dbReference type="InterPro" id="IPR011060">
    <property type="entry name" value="RibuloseP-bd_barrel"/>
</dbReference>
<dbReference type="InterPro" id="IPR047596">
    <property type="entry name" value="OMPdecase_bac"/>
</dbReference>
<dbReference type="NCBIfam" id="NF001273">
    <property type="entry name" value="PRK00230.1"/>
    <property type="match status" value="1"/>
</dbReference>
<comment type="catalytic activity">
    <reaction evidence="7 9 12">
        <text>orotidine 5'-phosphate + H(+) = UMP + CO2</text>
        <dbReference type="Rhea" id="RHEA:11596"/>
        <dbReference type="ChEBI" id="CHEBI:15378"/>
        <dbReference type="ChEBI" id="CHEBI:16526"/>
        <dbReference type="ChEBI" id="CHEBI:57538"/>
        <dbReference type="ChEBI" id="CHEBI:57865"/>
        <dbReference type="EC" id="4.1.1.23"/>
    </reaction>
</comment>
<dbReference type="NCBIfam" id="TIGR01740">
    <property type="entry name" value="pyrF"/>
    <property type="match status" value="1"/>
</dbReference>
<dbReference type="GO" id="GO:0044205">
    <property type="term" value="P:'de novo' UMP biosynthetic process"/>
    <property type="evidence" value="ECO:0007669"/>
    <property type="project" value="UniProtKB-UniRule"/>
</dbReference>
<dbReference type="SUPFAM" id="SSF51366">
    <property type="entry name" value="Ribulose-phoshate binding barrel"/>
    <property type="match status" value="1"/>
</dbReference>
<comment type="pathway">
    <text evidence="2 9 12">Pyrimidine metabolism; UMP biosynthesis via de novo pathway; UMP from orotate: step 2/2.</text>
</comment>
<dbReference type="Gene3D" id="3.20.20.70">
    <property type="entry name" value="Aldolase class I"/>
    <property type="match status" value="1"/>
</dbReference>
<dbReference type="STRING" id="39950.BCB69_02070"/>
<evidence type="ECO:0000313" key="14">
    <source>
        <dbReference type="EMBL" id="AOH38867.1"/>
    </source>
</evidence>
<evidence type="ECO:0000256" key="1">
    <source>
        <dbReference type="ARBA" id="ARBA00002356"/>
    </source>
</evidence>
<evidence type="ECO:0000256" key="5">
    <source>
        <dbReference type="ARBA" id="ARBA00022975"/>
    </source>
</evidence>
<evidence type="ECO:0000259" key="13">
    <source>
        <dbReference type="SMART" id="SM00934"/>
    </source>
</evidence>
<protein>
    <recommendedName>
        <fullName evidence="9">Orotidine 5'-phosphate decarboxylase</fullName>
        <ecNumber evidence="9">4.1.1.23</ecNumber>
    </recommendedName>
    <alternativeName>
        <fullName evidence="9">OMP decarboxylase</fullName>
        <shortName evidence="9">OMPDCase</shortName>
        <shortName evidence="9">OMPdecase</shortName>
    </alternativeName>
</protein>